<dbReference type="PANTHER" id="PTHR40274:SF4">
    <property type="entry name" value="BLL1406 PROTEIN"/>
    <property type="match status" value="1"/>
</dbReference>
<dbReference type="PANTHER" id="PTHR40274">
    <property type="entry name" value="VIRGINIAMYCIN B LYASE"/>
    <property type="match status" value="1"/>
</dbReference>
<dbReference type="Gene3D" id="2.120.10.30">
    <property type="entry name" value="TolB, C-terminal domain"/>
    <property type="match status" value="1"/>
</dbReference>
<dbReference type="Proteomes" id="UP000503540">
    <property type="component" value="Chromosome"/>
</dbReference>
<sequence length="220" mass="23445">MAPDGTVSEVPFKYGVSNPTALAVNPEGTVYVAKTLDGPSPRIYTMSVNGTQSYIDVPELHAPTDLRFDSVGNLYVVDSWNNRIVRIKPGGIQETIPPGNLDRPYAVHVDAVGTITVSNRAPGAGITRYTAAGVQTTIPLTGLDEPTGLDYDMDGNLYVAQSGTGPLGPRVIKYTPDGVQSNVAFPLNSPDALYKPMGICVRDGFLYVADQVYGILKQAI</sequence>
<keyword evidence="2" id="KW-1185">Reference proteome</keyword>
<name>A0A6G9YTF7_9NOCA</name>
<reference evidence="1 2" key="1">
    <citation type="journal article" date="2019" name="ACS Chem. Biol.">
        <title>Identification and Mobilization of a Cryptic Antibiotic Biosynthesis Gene Locus from a Human-Pathogenic Nocardia Isolate.</title>
        <authorList>
            <person name="Herisse M."/>
            <person name="Ishida K."/>
            <person name="Porter J.L."/>
            <person name="Howden B."/>
            <person name="Hertweck C."/>
            <person name="Stinear T.P."/>
            <person name="Pidot S.J."/>
        </authorList>
    </citation>
    <scope>NUCLEOTIDE SEQUENCE [LARGE SCALE GENOMIC DNA]</scope>
    <source>
        <strain evidence="1 2">AUSMDU00012717</strain>
    </source>
</reference>
<dbReference type="RefSeq" id="WP_167478548.1">
    <property type="nucleotide sequence ID" value="NZ_CP046172.1"/>
</dbReference>
<evidence type="ECO:0008006" key="3">
    <source>
        <dbReference type="Google" id="ProtNLM"/>
    </source>
</evidence>
<dbReference type="SUPFAM" id="SSF101898">
    <property type="entry name" value="NHL repeat"/>
    <property type="match status" value="1"/>
</dbReference>
<dbReference type="KEGG" id="nah:F5544_43395"/>
<accession>A0A6G9YTF7</accession>
<dbReference type="InterPro" id="IPR011042">
    <property type="entry name" value="6-blade_b-propeller_TolB-like"/>
</dbReference>
<organism evidence="1 2">
    <name type="scientific">Nocardia arthritidis</name>
    <dbReference type="NCBI Taxonomy" id="228602"/>
    <lineage>
        <taxon>Bacteria</taxon>
        <taxon>Bacillati</taxon>
        <taxon>Actinomycetota</taxon>
        <taxon>Actinomycetes</taxon>
        <taxon>Mycobacteriales</taxon>
        <taxon>Nocardiaceae</taxon>
        <taxon>Nocardia</taxon>
    </lineage>
</organism>
<dbReference type="CDD" id="cd05819">
    <property type="entry name" value="NHL"/>
    <property type="match status" value="1"/>
</dbReference>
<dbReference type="InterPro" id="IPR051344">
    <property type="entry name" value="Vgb"/>
</dbReference>
<evidence type="ECO:0000313" key="1">
    <source>
        <dbReference type="EMBL" id="QIS16484.1"/>
    </source>
</evidence>
<evidence type="ECO:0000313" key="2">
    <source>
        <dbReference type="Proteomes" id="UP000503540"/>
    </source>
</evidence>
<dbReference type="EMBL" id="CP046172">
    <property type="protein sequence ID" value="QIS16484.1"/>
    <property type="molecule type" value="Genomic_DNA"/>
</dbReference>
<proteinExistence type="predicted"/>
<dbReference type="AlphaFoldDB" id="A0A6G9YTF7"/>
<gene>
    <name evidence="1" type="ORF">F5544_43395</name>
</gene>
<protein>
    <recommendedName>
        <fullName evidence="3">SMP-30/Gluconolactonase/LRE-like region domain-containing protein</fullName>
    </recommendedName>
</protein>